<accession>A0A3M6FFN5</accession>
<name>A0A3M6FFN5_PSESG</name>
<dbReference type="RefSeq" id="WP_011167707.1">
    <property type="nucleotide sequence ID" value="NZ_RBOM01000084.1"/>
</dbReference>
<organism evidence="9 10">
    <name type="scientific">Pseudomonas savastanoi pv. glycinea</name>
    <name type="common">Pseudomonas syringae pv. glycinea</name>
    <dbReference type="NCBI Taxonomy" id="318"/>
    <lineage>
        <taxon>Bacteria</taxon>
        <taxon>Pseudomonadati</taxon>
        <taxon>Pseudomonadota</taxon>
        <taxon>Gammaproteobacteria</taxon>
        <taxon>Pseudomonadales</taxon>
        <taxon>Pseudomonadaceae</taxon>
        <taxon>Pseudomonas</taxon>
    </lineage>
</organism>
<keyword evidence="8" id="KW-0732">Signal</keyword>
<dbReference type="GO" id="GO:0031640">
    <property type="term" value="P:killing of cells of another organism"/>
    <property type="evidence" value="ECO:0007669"/>
    <property type="project" value="UniProtKB-KW"/>
</dbReference>
<dbReference type="SMR" id="A0A3M6FFN5"/>
<dbReference type="InterPro" id="IPR051906">
    <property type="entry name" value="TolC-like"/>
</dbReference>
<dbReference type="PIRSF" id="PIRSF001892">
    <property type="entry name" value="CyaE"/>
    <property type="match status" value="1"/>
</dbReference>
<proteinExistence type="inferred from homology"/>
<evidence type="ECO:0000256" key="5">
    <source>
        <dbReference type="ARBA" id="ARBA00023136"/>
    </source>
</evidence>
<evidence type="ECO:0000256" key="1">
    <source>
        <dbReference type="ARBA" id="ARBA00007613"/>
    </source>
</evidence>
<dbReference type="Gene3D" id="1.20.1600.10">
    <property type="entry name" value="Outer membrane efflux proteins (OEP)"/>
    <property type="match status" value="1"/>
</dbReference>
<protein>
    <recommendedName>
        <fullName evidence="7">Protein CyaE</fullName>
    </recommendedName>
</protein>
<dbReference type="Proteomes" id="UP000279057">
    <property type="component" value="Unassembled WGS sequence"/>
</dbReference>
<dbReference type="PANTHER" id="PTHR30026:SF20">
    <property type="entry name" value="OUTER MEMBRANE PROTEIN TOLC"/>
    <property type="match status" value="1"/>
</dbReference>
<evidence type="ECO:0000256" key="2">
    <source>
        <dbReference type="ARBA" id="ARBA00022448"/>
    </source>
</evidence>
<comment type="similarity">
    <text evidence="1 7">Belongs to the outer membrane factor (OMF) (TC 1.B.17) family.</text>
</comment>
<comment type="function">
    <text evidence="7">CyaE is necessary for transport of calmodulin-sensitive adenylate cyclase-hemolysin (cyclolysin).</text>
</comment>
<dbReference type="Pfam" id="PF02321">
    <property type="entry name" value="OEP"/>
    <property type="match status" value="2"/>
</dbReference>
<keyword evidence="2 7" id="KW-0813">Transport</keyword>
<feature type="chain" id="PRO_5018292403" description="Protein CyaE" evidence="8">
    <location>
        <begin position="25"/>
        <end position="488"/>
    </location>
</feature>
<dbReference type="InterPro" id="IPR003423">
    <property type="entry name" value="OMP_efflux"/>
</dbReference>
<evidence type="ECO:0000256" key="4">
    <source>
        <dbReference type="ARBA" id="ARBA00022692"/>
    </source>
</evidence>
<dbReference type="GO" id="GO:1990281">
    <property type="term" value="C:efflux pump complex"/>
    <property type="evidence" value="ECO:0007669"/>
    <property type="project" value="TreeGrafter"/>
</dbReference>
<dbReference type="SUPFAM" id="SSF56954">
    <property type="entry name" value="Outer membrane efflux proteins (OEP)"/>
    <property type="match status" value="1"/>
</dbReference>
<keyword evidence="6 7" id="KW-0998">Cell outer membrane</keyword>
<dbReference type="PANTHER" id="PTHR30026">
    <property type="entry name" value="OUTER MEMBRANE PROTEIN TOLC"/>
    <property type="match status" value="1"/>
</dbReference>
<dbReference type="GO" id="GO:0009279">
    <property type="term" value="C:cell outer membrane"/>
    <property type="evidence" value="ECO:0007669"/>
    <property type="project" value="UniProtKB-SubCell"/>
</dbReference>
<gene>
    <name evidence="9" type="ORF">ALQ74_01010</name>
</gene>
<evidence type="ECO:0000256" key="6">
    <source>
        <dbReference type="ARBA" id="ARBA00023237"/>
    </source>
</evidence>
<dbReference type="EMBL" id="RBOM01000084">
    <property type="protein sequence ID" value="RMM66429.1"/>
    <property type="molecule type" value="Genomic_DNA"/>
</dbReference>
<feature type="signal peptide" evidence="8">
    <location>
        <begin position="1"/>
        <end position="24"/>
    </location>
</feature>
<dbReference type="GO" id="GO:0015562">
    <property type="term" value="F:efflux transmembrane transporter activity"/>
    <property type="evidence" value="ECO:0007669"/>
    <property type="project" value="InterPro"/>
</dbReference>
<evidence type="ECO:0000256" key="7">
    <source>
        <dbReference type="PIRNR" id="PIRNR001892"/>
    </source>
</evidence>
<dbReference type="InterPro" id="IPR028351">
    <property type="entry name" value="CyaE"/>
</dbReference>
<keyword evidence="3" id="KW-1134">Transmembrane beta strand</keyword>
<comment type="subcellular location">
    <subcellularLocation>
        <location evidence="7">Cell outer membrane</location>
        <topology evidence="7">Peripheral membrane protein</topology>
    </subcellularLocation>
</comment>
<dbReference type="AlphaFoldDB" id="A0A3M6FFN5"/>
<evidence type="ECO:0000256" key="8">
    <source>
        <dbReference type="SAM" id="SignalP"/>
    </source>
</evidence>
<evidence type="ECO:0000256" key="3">
    <source>
        <dbReference type="ARBA" id="ARBA00022452"/>
    </source>
</evidence>
<evidence type="ECO:0000313" key="10">
    <source>
        <dbReference type="Proteomes" id="UP000279057"/>
    </source>
</evidence>
<keyword evidence="7" id="KW-0204">Cytolysis</keyword>
<reference evidence="9 10" key="1">
    <citation type="submission" date="2018-08" db="EMBL/GenBank/DDBJ databases">
        <title>Recombination of ecologically and evolutionarily significant loci maintains genetic cohesion in the Pseudomonas syringae species complex.</title>
        <authorList>
            <person name="Dillon M."/>
            <person name="Thakur S."/>
            <person name="Almeida R.N.D."/>
            <person name="Weir B.S."/>
            <person name="Guttman D.S."/>
        </authorList>
    </citation>
    <scope>NUCLEOTIDE SEQUENCE [LARGE SCALE GENOMIC DNA]</scope>
    <source>
        <strain evidence="9 10">ICMP 4332</strain>
    </source>
</reference>
<keyword evidence="5 7" id="KW-0472">Membrane</keyword>
<comment type="caution">
    <text evidence="9">The sequence shown here is derived from an EMBL/GenBank/DDBJ whole genome shotgun (WGS) entry which is preliminary data.</text>
</comment>
<evidence type="ECO:0000313" key="9">
    <source>
        <dbReference type="EMBL" id="RMM66429.1"/>
    </source>
</evidence>
<dbReference type="GO" id="GO:0015288">
    <property type="term" value="F:porin activity"/>
    <property type="evidence" value="ECO:0007669"/>
    <property type="project" value="TreeGrafter"/>
</dbReference>
<sequence length="488" mass="53475">MIRCAGWQCLLSAFGLLMASLCLADARVDACPGSSRLPDALSLATAVSVALCADPKLREVWLTELARQADLDAEHSAYYPTVQGQFQKGRAGKTTRYPGFPEADSRLNSNTSVYGLNLSWVLFDFGLRAAKVESARQLLNVASSSRIEEVQKSMLATARVFYQVQANMALLHARISAERLAANSLKAADAKYREGAGEQTDRLQAQSSYAEAQLNRVMAEGDLAAVQGELASQLGLSPSAPLKLVELDEPGADEGVFLGNVNSLMEQARASHPAIEKARADWAASQAKADAAKAQGLPTVSLFSNYSRQDTPIEQVSTRQEVNTWTIGVQITVPIFDGFLNRRRARAARYESAAREQALHEVENSIALSVWKSRQTLESRTRALAISRLFVESASKSYEIAQGRYKAGVGSILELLRSQNDLSAATQKRVESLVNWHNAKLQLASDLGSLNIGDRCRHRPRVIDCMDARMYCAPCTTRCVHERPKEKR</sequence>
<keyword evidence="7" id="KW-0354">Hemolysis</keyword>
<keyword evidence="4" id="KW-0812">Transmembrane</keyword>